<name>A0A6L2N663_TANCI</name>
<proteinExistence type="predicted"/>
<evidence type="ECO:0000313" key="2">
    <source>
        <dbReference type="EMBL" id="GEU81658.1"/>
    </source>
</evidence>
<accession>A0A6L2N663</accession>
<sequence>MVNQEQNPPQQEQPFVATKQVGFNLEDIILNTNDEVDLLYPEHNNEDYFKCVSDFISKCCLRKPFTRSPNMYKEYLAEFWYLANALENSKVSFSIPTGSIFGEVGVNTFKYALGAHYLPLSSEYVAPPSIDEDIIIKLKKKQREKVVPYTRFLSLLIRHIMKEGYKDDKVTLYPTQVFSVNNWSQKPNQREEPPFIDHLLAICAAYKPMVFKAPKTSSKAKSVSQGIKHGAKTGHKTLLTSSKQPFVSSKEATKGGSSKASSKDQQAIGGLTSLGVTSEERANPQLSSGNDASAVSAADVSPGNSAPSDFVPQQLDQTKSVSVGLEAVLTQPITGKRASLVDSKIKEETSNTIKLEDLEKLMSHVQPSFKDLESPEDYPVIIMNDSDEDEDDEVHTTKNVKTKDTSVPKTSYPIRAEKEHLNKQQQNPTTPPTTPIITTTTTLKGSFQTEGEHIKKDKGKKALSSEEVVKESTKSDSDDDEIHQSGCMVESSMIKKKIEKEAKAEVAKQESKVRKEELIDLLSSEMVNKYYNDKLQYDRYCDKMLNRRAVSRITNCDVLTIKGPITLKVYREDGTSKIVSNFKASDLYLGE</sequence>
<evidence type="ECO:0000256" key="1">
    <source>
        <dbReference type="SAM" id="MobiDB-lite"/>
    </source>
</evidence>
<reference evidence="2" key="1">
    <citation type="journal article" date="2019" name="Sci. Rep.">
        <title>Draft genome of Tanacetum cinerariifolium, the natural source of mosquito coil.</title>
        <authorList>
            <person name="Yamashiro T."/>
            <person name="Shiraishi A."/>
            <person name="Satake H."/>
            <person name="Nakayama K."/>
        </authorList>
    </citation>
    <scope>NUCLEOTIDE SEQUENCE</scope>
</reference>
<organism evidence="2">
    <name type="scientific">Tanacetum cinerariifolium</name>
    <name type="common">Dalmatian daisy</name>
    <name type="synonym">Chrysanthemum cinerariifolium</name>
    <dbReference type="NCBI Taxonomy" id="118510"/>
    <lineage>
        <taxon>Eukaryota</taxon>
        <taxon>Viridiplantae</taxon>
        <taxon>Streptophyta</taxon>
        <taxon>Embryophyta</taxon>
        <taxon>Tracheophyta</taxon>
        <taxon>Spermatophyta</taxon>
        <taxon>Magnoliopsida</taxon>
        <taxon>eudicotyledons</taxon>
        <taxon>Gunneridae</taxon>
        <taxon>Pentapetalae</taxon>
        <taxon>asterids</taxon>
        <taxon>campanulids</taxon>
        <taxon>Asterales</taxon>
        <taxon>Asteraceae</taxon>
        <taxon>Asteroideae</taxon>
        <taxon>Anthemideae</taxon>
        <taxon>Anthemidinae</taxon>
        <taxon>Tanacetum</taxon>
    </lineage>
</organism>
<feature type="region of interest" description="Disordered" evidence="1">
    <location>
        <begin position="385"/>
        <end position="483"/>
    </location>
</feature>
<feature type="region of interest" description="Disordered" evidence="1">
    <location>
        <begin position="221"/>
        <end position="313"/>
    </location>
</feature>
<protein>
    <submittedName>
        <fullName evidence="2">Uncharacterized protein</fullName>
    </submittedName>
</protein>
<dbReference type="EMBL" id="BKCJ010008329">
    <property type="protein sequence ID" value="GEU81658.1"/>
    <property type="molecule type" value="Genomic_DNA"/>
</dbReference>
<dbReference type="AlphaFoldDB" id="A0A6L2N663"/>
<feature type="compositionally biased region" description="Low complexity" evidence="1">
    <location>
        <begin position="248"/>
        <end position="260"/>
    </location>
</feature>
<comment type="caution">
    <text evidence="2">The sequence shown here is derived from an EMBL/GenBank/DDBJ whole genome shotgun (WGS) entry which is preliminary data.</text>
</comment>
<feature type="compositionally biased region" description="Low complexity" evidence="1">
    <location>
        <begin position="291"/>
        <end position="301"/>
    </location>
</feature>
<feature type="compositionally biased region" description="Basic and acidic residues" evidence="1">
    <location>
        <begin position="463"/>
        <end position="476"/>
    </location>
</feature>
<gene>
    <name evidence="2" type="ORF">Tci_053636</name>
</gene>
<feature type="compositionally biased region" description="Polar residues" evidence="1">
    <location>
        <begin position="238"/>
        <end position="247"/>
    </location>
</feature>